<dbReference type="InterPro" id="IPR035985">
    <property type="entry name" value="Ubiquitin-activating_enz"/>
</dbReference>
<dbReference type="RefSeq" id="WP_145750946.1">
    <property type="nucleotide sequence ID" value="NZ_VITN01000009.1"/>
</dbReference>
<dbReference type="Proteomes" id="UP000319859">
    <property type="component" value="Unassembled WGS sequence"/>
</dbReference>
<organism evidence="15 16">
    <name type="scientific">Nitrospirillum amazonense</name>
    <dbReference type="NCBI Taxonomy" id="28077"/>
    <lineage>
        <taxon>Bacteria</taxon>
        <taxon>Pseudomonadati</taxon>
        <taxon>Pseudomonadota</taxon>
        <taxon>Alphaproteobacteria</taxon>
        <taxon>Rhodospirillales</taxon>
        <taxon>Azospirillaceae</taxon>
        <taxon>Nitrospirillum</taxon>
    </lineage>
</organism>
<keyword evidence="4" id="KW-0067">ATP-binding</keyword>
<gene>
    <name evidence="15" type="ORF">FBZ89_109163</name>
</gene>
<feature type="transmembrane region" description="Helical" evidence="13">
    <location>
        <begin position="28"/>
        <end position="49"/>
    </location>
</feature>
<evidence type="ECO:0000256" key="6">
    <source>
        <dbReference type="ARBA" id="ARBA00055169"/>
    </source>
</evidence>
<keyword evidence="13" id="KW-0812">Transmembrane</keyword>
<dbReference type="EMBL" id="VITN01000009">
    <property type="protein sequence ID" value="TWB18778.1"/>
    <property type="molecule type" value="Genomic_DNA"/>
</dbReference>
<dbReference type="PANTHER" id="PTHR10953:SF102">
    <property type="entry name" value="ADENYLYLTRANSFERASE AND SULFURTRANSFERASE MOCS3"/>
    <property type="match status" value="1"/>
</dbReference>
<keyword evidence="13" id="KW-0472">Membrane</keyword>
<evidence type="ECO:0000256" key="13">
    <source>
        <dbReference type="SAM" id="Phobius"/>
    </source>
</evidence>
<evidence type="ECO:0000259" key="14">
    <source>
        <dbReference type="Pfam" id="PF00899"/>
    </source>
</evidence>
<dbReference type="CDD" id="cd00757">
    <property type="entry name" value="ThiF_MoeB_HesA_family"/>
    <property type="match status" value="1"/>
</dbReference>
<dbReference type="Pfam" id="PF00899">
    <property type="entry name" value="ThiF"/>
    <property type="match status" value="1"/>
</dbReference>
<evidence type="ECO:0000256" key="7">
    <source>
        <dbReference type="ARBA" id="ARBA00063809"/>
    </source>
</evidence>
<sequence length="284" mass="30050">MDFNDSQIERYSRHIILKEVGGEGQARLLASSVLVVGAGGLGAPLLLYLAAAGVGRIGIVDDDTVDLSNLQRQVVHDMASLGLAKVDSAAARLRAINPDVAVEVHKMRLGPHNVRDLIRAYDIVADGSDNFATRFLLNDACYFERRTLVSAAMLRFDGQISTFKAYLGKAHEGHPHPCYRCVFPEPPPPGLVPSCSEAGVLGALAGTVGSLQALEVLKELLGIGDSLSGRLMLYDSLGASFRTVRVKPDPDCPLCGSHPIITALPGEATITALPGEKGSGEETA</sequence>
<evidence type="ECO:0000256" key="3">
    <source>
        <dbReference type="ARBA" id="ARBA00022741"/>
    </source>
</evidence>
<dbReference type="OrthoDB" id="9804286at2"/>
<keyword evidence="2 15" id="KW-0808">Transferase</keyword>
<dbReference type="AlphaFoldDB" id="A0A560FAZ4"/>
<comment type="catalytic activity">
    <reaction evidence="5">
        <text>[molybdopterin-synthase sulfur-carrier protein]-C-terminal Gly-Gly + ATP + H(+) = [molybdopterin-synthase sulfur-carrier protein]-C-terminal Gly-Gly-AMP + diphosphate</text>
        <dbReference type="Rhea" id="RHEA:43616"/>
        <dbReference type="Rhea" id="RHEA-COMP:12159"/>
        <dbReference type="Rhea" id="RHEA-COMP:12202"/>
        <dbReference type="ChEBI" id="CHEBI:15378"/>
        <dbReference type="ChEBI" id="CHEBI:30616"/>
        <dbReference type="ChEBI" id="CHEBI:33019"/>
        <dbReference type="ChEBI" id="CHEBI:90618"/>
        <dbReference type="ChEBI" id="CHEBI:90778"/>
        <dbReference type="EC" id="2.7.7.80"/>
    </reaction>
</comment>
<evidence type="ECO:0000313" key="16">
    <source>
        <dbReference type="Proteomes" id="UP000319859"/>
    </source>
</evidence>
<comment type="subunit">
    <text evidence="7">Homodimer. Forms a stable heterotetrameric complex of 2 MoeB and 2 MoaD during adenylation of MoaD.</text>
</comment>
<dbReference type="InterPro" id="IPR000594">
    <property type="entry name" value="ThiF_NAD_FAD-bd"/>
</dbReference>
<evidence type="ECO:0000256" key="5">
    <source>
        <dbReference type="ARBA" id="ARBA00052218"/>
    </source>
</evidence>
<accession>A0A560FAZ4</accession>
<evidence type="ECO:0000313" key="15">
    <source>
        <dbReference type="EMBL" id="TWB18778.1"/>
    </source>
</evidence>
<evidence type="ECO:0000256" key="8">
    <source>
        <dbReference type="ARBA" id="ARBA00066884"/>
    </source>
</evidence>
<reference evidence="15 16" key="1">
    <citation type="submission" date="2019-06" db="EMBL/GenBank/DDBJ databases">
        <title>Genomic Encyclopedia of Type Strains, Phase IV (KMG-V): Genome sequencing to study the core and pangenomes of soil and plant-associated prokaryotes.</title>
        <authorList>
            <person name="Whitman W."/>
        </authorList>
    </citation>
    <scope>NUCLEOTIDE SEQUENCE [LARGE SCALE GENOMIC DNA]</scope>
    <source>
        <strain evidence="15 16">BR 11880</strain>
    </source>
</reference>
<name>A0A560FAZ4_9PROT</name>
<evidence type="ECO:0000256" key="4">
    <source>
        <dbReference type="ARBA" id="ARBA00022840"/>
    </source>
</evidence>
<dbReference type="GO" id="GO:0008641">
    <property type="term" value="F:ubiquitin-like modifier activating enzyme activity"/>
    <property type="evidence" value="ECO:0007669"/>
    <property type="project" value="InterPro"/>
</dbReference>
<evidence type="ECO:0000256" key="9">
    <source>
        <dbReference type="ARBA" id="ARBA00073635"/>
    </source>
</evidence>
<dbReference type="EC" id="2.7.7.80" evidence="8"/>
<proteinExistence type="inferred from homology"/>
<keyword evidence="13" id="KW-1133">Transmembrane helix</keyword>
<protein>
    <recommendedName>
        <fullName evidence="9">Molybdopterin-synthase adenylyltransferase</fullName>
        <ecNumber evidence="8">2.7.7.80</ecNumber>
    </recommendedName>
    <alternativeName>
        <fullName evidence="12">MoaD protein adenylase</fullName>
    </alternativeName>
    <alternativeName>
        <fullName evidence="10">Molybdopterin-converting factor subunit 1 adenylase</fullName>
    </alternativeName>
    <alternativeName>
        <fullName evidence="11">Sulfur carrier protein MoaD adenylyltransferase</fullName>
    </alternativeName>
</protein>
<comment type="function">
    <text evidence="6">Catalyzes the adenylation by ATP of the carboxyl group of the C-terminal glycine of sulfur carrier protein MoaD.</text>
</comment>
<comment type="caution">
    <text evidence="15">The sequence shown here is derived from an EMBL/GenBank/DDBJ whole genome shotgun (WGS) entry which is preliminary data.</text>
</comment>
<evidence type="ECO:0000256" key="10">
    <source>
        <dbReference type="ARBA" id="ARBA00075110"/>
    </source>
</evidence>
<dbReference type="PANTHER" id="PTHR10953">
    <property type="entry name" value="UBIQUITIN-ACTIVATING ENZYME E1"/>
    <property type="match status" value="1"/>
</dbReference>
<comment type="similarity">
    <text evidence="1">Belongs to the HesA/MoeB/ThiF family.</text>
</comment>
<keyword evidence="3" id="KW-0547">Nucleotide-binding</keyword>
<dbReference type="FunFam" id="3.40.50.720:FF:000033">
    <property type="entry name" value="Adenylyltransferase and sulfurtransferase MOCS3"/>
    <property type="match status" value="1"/>
</dbReference>
<evidence type="ECO:0000256" key="12">
    <source>
        <dbReference type="ARBA" id="ARBA00078531"/>
    </source>
</evidence>
<dbReference type="GO" id="GO:0005524">
    <property type="term" value="F:ATP binding"/>
    <property type="evidence" value="ECO:0007669"/>
    <property type="project" value="UniProtKB-KW"/>
</dbReference>
<dbReference type="InterPro" id="IPR045886">
    <property type="entry name" value="ThiF/MoeB/HesA"/>
</dbReference>
<dbReference type="SUPFAM" id="SSF69572">
    <property type="entry name" value="Activating enzymes of the ubiquitin-like proteins"/>
    <property type="match status" value="1"/>
</dbReference>
<feature type="domain" description="THIF-type NAD/FAD binding fold" evidence="14">
    <location>
        <begin position="11"/>
        <end position="253"/>
    </location>
</feature>
<evidence type="ECO:0000256" key="11">
    <source>
        <dbReference type="ARBA" id="ARBA00075328"/>
    </source>
</evidence>
<dbReference type="GO" id="GO:0008146">
    <property type="term" value="F:sulfotransferase activity"/>
    <property type="evidence" value="ECO:0007669"/>
    <property type="project" value="TreeGrafter"/>
</dbReference>
<dbReference type="NCBIfam" id="NF004281">
    <property type="entry name" value="PRK05690.1"/>
    <property type="match status" value="1"/>
</dbReference>
<evidence type="ECO:0000256" key="2">
    <source>
        <dbReference type="ARBA" id="ARBA00022679"/>
    </source>
</evidence>
<dbReference type="GO" id="GO:0061605">
    <property type="term" value="F:molybdopterin-synthase adenylyltransferase activity"/>
    <property type="evidence" value="ECO:0007669"/>
    <property type="project" value="UniProtKB-EC"/>
</dbReference>
<keyword evidence="15" id="KW-0548">Nucleotidyltransferase</keyword>
<evidence type="ECO:0000256" key="1">
    <source>
        <dbReference type="ARBA" id="ARBA00009919"/>
    </source>
</evidence>
<dbReference type="GO" id="GO:0004792">
    <property type="term" value="F:thiosulfate-cyanide sulfurtransferase activity"/>
    <property type="evidence" value="ECO:0007669"/>
    <property type="project" value="TreeGrafter"/>
</dbReference>
<dbReference type="Gene3D" id="3.40.50.720">
    <property type="entry name" value="NAD(P)-binding Rossmann-like Domain"/>
    <property type="match status" value="1"/>
</dbReference>
<dbReference type="GO" id="GO:0005829">
    <property type="term" value="C:cytosol"/>
    <property type="evidence" value="ECO:0007669"/>
    <property type="project" value="TreeGrafter"/>
</dbReference>